<dbReference type="EMBL" id="OW240912">
    <property type="protein sequence ID" value="CAH2221179.1"/>
    <property type="molecule type" value="Genomic_DNA"/>
</dbReference>
<name>A0AAD1VKS2_PELCU</name>
<organism evidence="2 3">
    <name type="scientific">Pelobates cultripes</name>
    <name type="common">Western spadefoot toad</name>
    <dbReference type="NCBI Taxonomy" id="61616"/>
    <lineage>
        <taxon>Eukaryota</taxon>
        <taxon>Metazoa</taxon>
        <taxon>Chordata</taxon>
        <taxon>Craniata</taxon>
        <taxon>Vertebrata</taxon>
        <taxon>Euteleostomi</taxon>
        <taxon>Amphibia</taxon>
        <taxon>Batrachia</taxon>
        <taxon>Anura</taxon>
        <taxon>Pelobatoidea</taxon>
        <taxon>Pelobatidae</taxon>
        <taxon>Pelobates</taxon>
    </lineage>
</organism>
<gene>
    <name evidence="2" type="ORF">PECUL_23A027554</name>
</gene>
<reference evidence="2" key="1">
    <citation type="submission" date="2022-03" db="EMBL/GenBank/DDBJ databases">
        <authorList>
            <person name="Alioto T."/>
            <person name="Alioto T."/>
            <person name="Gomez Garrido J."/>
        </authorList>
    </citation>
    <scope>NUCLEOTIDE SEQUENCE</scope>
</reference>
<keyword evidence="3" id="KW-1185">Reference proteome</keyword>
<proteinExistence type="predicted"/>
<evidence type="ECO:0000313" key="2">
    <source>
        <dbReference type="EMBL" id="CAH2221179.1"/>
    </source>
</evidence>
<protein>
    <submittedName>
        <fullName evidence="2">Uncharacterized protein</fullName>
    </submittedName>
</protein>
<accession>A0AAD1VKS2</accession>
<feature type="compositionally biased region" description="Polar residues" evidence="1">
    <location>
        <begin position="69"/>
        <end position="85"/>
    </location>
</feature>
<evidence type="ECO:0000256" key="1">
    <source>
        <dbReference type="SAM" id="MobiDB-lite"/>
    </source>
</evidence>
<dbReference type="Proteomes" id="UP001295444">
    <property type="component" value="Chromosome 01"/>
</dbReference>
<sequence length="235" mass="25249">MALRVCHSLLDPPTKNPQTTLLLHLPLSTLAPVRRELPQVSPNSSHTHVAGVLHLQSLVFRRIVQTDPTGLSESGTIRSRTSPQTRRARPPPLKRSGGPWAPRRQPSLRAPLQHAAVLHCGYVSVVCPPGKRMNLCVALKEERGEEPPPCVEVPSSLAASQSKTPSKEPGIIPPTGGGMGPTTIHSTRAHIAAPHGSAEAPPRQLAAGFGAMCPGRPKSVTALSFRCTQHWCRYH</sequence>
<evidence type="ECO:0000313" key="3">
    <source>
        <dbReference type="Proteomes" id="UP001295444"/>
    </source>
</evidence>
<feature type="region of interest" description="Disordered" evidence="1">
    <location>
        <begin position="69"/>
        <end position="106"/>
    </location>
</feature>
<dbReference type="AlphaFoldDB" id="A0AAD1VKS2"/>